<keyword evidence="1" id="KW-0472">Membrane</keyword>
<dbReference type="InParanoid" id="B8C0R6"/>
<feature type="transmembrane region" description="Helical" evidence="1">
    <location>
        <begin position="20"/>
        <end position="36"/>
    </location>
</feature>
<keyword evidence="3" id="KW-1185">Reference proteome</keyword>
<dbReference type="GeneID" id="7452269"/>
<feature type="transmembrane region" description="Helical" evidence="1">
    <location>
        <begin position="271"/>
        <end position="289"/>
    </location>
</feature>
<evidence type="ECO:0000256" key="1">
    <source>
        <dbReference type="SAM" id="Phobius"/>
    </source>
</evidence>
<feature type="transmembrane region" description="Helical" evidence="1">
    <location>
        <begin position="135"/>
        <end position="154"/>
    </location>
</feature>
<dbReference type="KEGG" id="tps:THAPSDRAFT_4946"/>
<feature type="transmembrane region" description="Helical" evidence="1">
    <location>
        <begin position="236"/>
        <end position="259"/>
    </location>
</feature>
<keyword evidence="1" id="KW-0812">Transmembrane</keyword>
<feature type="transmembrane region" description="Helical" evidence="1">
    <location>
        <begin position="166"/>
        <end position="189"/>
    </location>
</feature>
<feature type="transmembrane region" description="Helical" evidence="1">
    <location>
        <begin position="79"/>
        <end position="105"/>
    </location>
</feature>
<proteinExistence type="predicted"/>
<dbReference type="GO" id="GO:0005737">
    <property type="term" value="C:cytoplasm"/>
    <property type="evidence" value="ECO:0000318"/>
    <property type="project" value="GO_Central"/>
</dbReference>
<dbReference type="PaxDb" id="35128-Thaps4946"/>
<dbReference type="eggNOG" id="ENOG502T9WA">
    <property type="taxonomic scope" value="Eukaryota"/>
</dbReference>
<sequence length="546" mass="58337">MSAADAAISATSALVDRRRLNSWALLALFSTLALTAHETDDQNSNSKLNLWVTVCTSITIVFSVISVVAHVGGNALGSLFVGTILEGILSLVLVGMWAGCLPVIMDPSNGLGQMYVGKSGSTVADYQSTISNANLYFTGWGCGICALSVLAMYIRERLGGASGTGMGYTAKWYLLMLASIIVIIESMRFKNQVCSIDGGTSTTTCHRNTYGLVTGIVGLVISFLISLFSSLGKDSALITTASSFLMAVLYTVCAGLLTFENGPATYVGNHYFSAWAGFFISFIIFGSVLKEFLGVGSGVSASAAPSEGGNTVTGGADLFSAGRFLIRNEVASSSNGVAFGFNAGSSLSSRHRHTRYTNANDSSPLPLGRVSFSSTQTQQQTQQVSPVILQSTVLGAIDTFYKTMPLASAFVTCGVKACAADLVAQKKQAAKDAKELFGDDDDDDGDISIPIEKRRNFAFFLYGGFYQGMAQEIIFNEVFPKLFGQGTDVYTVASKVLFDALVISPLVCLPVAYLVKSVIFQYSFREALRRYKSDVMENGLLTKYWR</sequence>
<reference evidence="2 3" key="1">
    <citation type="journal article" date="2004" name="Science">
        <title>The genome of the diatom Thalassiosira pseudonana: ecology, evolution, and metabolism.</title>
        <authorList>
            <person name="Armbrust E.V."/>
            <person name="Berges J.A."/>
            <person name="Bowler C."/>
            <person name="Green B.R."/>
            <person name="Martinez D."/>
            <person name="Putnam N.H."/>
            <person name="Zhou S."/>
            <person name="Allen A.E."/>
            <person name="Apt K.E."/>
            <person name="Bechner M."/>
            <person name="Brzezinski M.A."/>
            <person name="Chaal B.K."/>
            <person name="Chiovitti A."/>
            <person name="Davis A.K."/>
            <person name="Demarest M.S."/>
            <person name="Detter J.C."/>
            <person name="Glavina T."/>
            <person name="Goodstein D."/>
            <person name="Hadi M.Z."/>
            <person name="Hellsten U."/>
            <person name="Hildebrand M."/>
            <person name="Jenkins B.D."/>
            <person name="Jurka J."/>
            <person name="Kapitonov V.V."/>
            <person name="Kroger N."/>
            <person name="Lau W.W."/>
            <person name="Lane T.W."/>
            <person name="Larimer F.W."/>
            <person name="Lippmeier J.C."/>
            <person name="Lucas S."/>
            <person name="Medina M."/>
            <person name="Montsant A."/>
            <person name="Obornik M."/>
            <person name="Parker M.S."/>
            <person name="Palenik B."/>
            <person name="Pazour G.J."/>
            <person name="Richardson P.M."/>
            <person name="Rynearson T.A."/>
            <person name="Saito M.A."/>
            <person name="Schwartz D.C."/>
            <person name="Thamatrakoln K."/>
            <person name="Valentin K."/>
            <person name="Vardi A."/>
            <person name="Wilkerson F.P."/>
            <person name="Rokhsar D.S."/>
        </authorList>
    </citation>
    <scope>NUCLEOTIDE SEQUENCE [LARGE SCALE GENOMIC DNA]</scope>
    <source>
        <strain evidence="2 3">CCMP1335</strain>
    </source>
</reference>
<name>B8C0R6_THAPS</name>
<dbReference type="RefSeq" id="XP_002289577.1">
    <property type="nucleotide sequence ID" value="XM_002289541.1"/>
</dbReference>
<dbReference type="AlphaFoldDB" id="B8C0R6"/>
<feature type="transmembrane region" description="Helical" evidence="1">
    <location>
        <begin position="209"/>
        <end position="229"/>
    </location>
</feature>
<organism evidence="2 3">
    <name type="scientific">Thalassiosira pseudonana</name>
    <name type="common">Marine diatom</name>
    <name type="synonym">Cyclotella nana</name>
    <dbReference type="NCBI Taxonomy" id="35128"/>
    <lineage>
        <taxon>Eukaryota</taxon>
        <taxon>Sar</taxon>
        <taxon>Stramenopiles</taxon>
        <taxon>Ochrophyta</taxon>
        <taxon>Bacillariophyta</taxon>
        <taxon>Coscinodiscophyceae</taxon>
        <taxon>Thalassiosirophycidae</taxon>
        <taxon>Thalassiosirales</taxon>
        <taxon>Thalassiosiraceae</taxon>
        <taxon>Thalassiosira</taxon>
    </lineage>
</organism>
<dbReference type="EMBL" id="CM000641">
    <property type="protein sequence ID" value="EED93114.1"/>
    <property type="molecule type" value="Genomic_DNA"/>
</dbReference>
<dbReference type="HOGENOM" id="CLU_499250_0_0_1"/>
<reference evidence="2 3" key="2">
    <citation type="journal article" date="2008" name="Nature">
        <title>The Phaeodactylum genome reveals the evolutionary history of diatom genomes.</title>
        <authorList>
            <person name="Bowler C."/>
            <person name="Allen A.E."/>
            <person name="Badger J.H."/>
            <person name="Grimwood J."/>
            <person name="Jabbari K."/>
            <person name="Kuo A."/>
            <person name="Maheswari U."/>
            <person name="Martens C."/>
            <person name="Maumus F."/>
            <person name="Otillar R.P."/>
            <person name="Rayko E."/>
            <person name="Salamov A."/>
            <person name="Vandepoele K."/>
            <person name="Beszteri B."/>
            <person name="Gruber A."/>
            <person name="Heijde M."/>
            <person name="Katinka M."/>
            <person name="Mock T."/>
            <person name="Valentin K."/>
            <person name="Verret F."/>
            <person name="Berges J.A."/>
            <person name="Brownlee C."/>
            <person name="Cadoret J.P."/>
            <person name="Chiovitti A."/>
            <person name="Choi C.J."/>
            <person name="Coesel S."/>
            <person name="De Martino A."/>
            <person name="Detter J.C."/>
            <person name="Durkin C."/>
            <person name="Falciatore A."/>
            <person name="Fournet J."/>
            <person name="Haruta M."/>
            <person name="Huysman M.J."/>
            <person name="Jenkins B.D."/>
            <person name="Jiroutova K."/>
            <person name="Jorgensen R.E."/>
            <person name="Joubert Y."/>
            <person name="Kaplan A."/>
            <person name="Kroger N."/>
            <person name="Kroth P.G."/>
            <person name="La Roche J."/>
            <person name="Lindquist E."/>
            <person name="Lommer M."/>
            <person name="Martin-Jezequel V."/>
            <person name="Lopez P.J."/>
            <person name="Lucas S."/>
            <person name="Mangogna M."/>
            <person name="McGinnis K."/>
            <person name="Medlin L.K."/>
            <person name="Montsant A."/>
            <person name="Oudot-Le Secq M.P."/>
            <person name="Napoli C."/>
            <person name="Obornik M."/>
            <person name="Parker M.S."/>
            <person name="Petit J.L."/>
            <person name="Porcel B.M."/>
            <person name="Poulsen N."/>
            <person name="Robison M."/>
            <person name="Rychlewski L."/>
            <person name="Rynearson T.A."/>
            <person name="Schmutz J."/>
            <person name="Shapiro H."/>
            <person name="Siaut M."/>
            <person name="Stanley M."/>
            <person name="Sussman M.R."/>
            <person name="Taylor A.R."/>
            <person name="Vardi A."/>
            <person name="von Dassow P."/>
            <person name="Vyverman W."/>
            <person name="Willis A."/>
            <person name="Wyrwicz L.S."/>
            <person name="Rokhsar D.S."/>
            <person name="Weissenbach J."/>
            <person name="Armbrust E.V."/>
            <person name="Green B.R."/>
            <person name="Van de Peer Y."/>
            <person name="Grigoriev I.V."/>
        </authorList>
    </citation>
    <scope>NUCLEOTIDE SEQUENCE [LARGE SCALE GENOMIC DNA]</scope>
    <source>
        <strain evidence="2 3">CCMP1335</strain>
    </source>
</reference>
<keyword evidence="1" id="KW-1133">Transmembrane helix</keyword>
<evidence type="ECO:0000313" key="2">
    <source>
        <dbReference type="EMBL" id="EED93114.1"/>
    </source>
</evidence>
<feature type="transmembrane region" description="Helical" evidence="1">
    <location>
        <begin position="48"/>
        <end position="72"/>
    </location>
</feature>
<accession>B8C0R6</accession>
<evidence type="ECO:0000313" key="3">
    <source>
        <dbReference type="Proteomes" id="UP000001449"/>
    </source>
</evidence>
<protein>
    <submittedName>
        <fullName evidence="2">Uncharacterized protein</fullName>
    </submittedName>
</protein>
<gene>
    <name evidence="2" type="ORF">THAPSDRAFT_4946</name>
</gene>
<dbReference type="Proteomes" id="UP000001449">
    <property type="component" value="Chromosome 4"/>
</dbReference>